<dbReference type="Pfam" id="PF15928">
    <property type="entry name" value="DUF4746"/>
    <property type="match status" value="1"/>
</dbReference>
<reference evidence="4" key="1">
    <citation type="submission" date="2025-08" db="UniProtKB">
        <authorList>
            <consortium name="RefSeq"/>
        </authorList>
    </citation>
    <scope>IDENTIFICATION</scope>
</reference>
<dbReference type="InterPro" id="IPR051766">
    <property type="entry name" value="TXND_domain-containing"/>
</dbReference>
<accession>A0AAJ7BV95</accession>
<evidence type="ECO:0000313" key="4">
    <source>
        <dbReference type="RefSeq" id="XP_015595215.1"/>
    </source>
</evidence>
<dbReference type="Pfam" id="PF00085">
    <property type="entry name" value="Thioredoxin"/>
    <property type="match status" value="1"/>
</dbReference>
<keyword evidence="3" id="KW-1185">Reference proteome</keyword>
<dbReference type="InterPro" id="IPR031827">
    <property type="entry name" value="DUF4746"/>
</dbReference>
<dbReference type="AlphaFoldDB" id="A0AAJ7BV95"/>
<dbReference type="KEGG" id="ccin:107267714"/>
<evidence type="ECO:0000259" key="1">
    <source>
        <dbReference type="Pfam" id="PF00085"/>
    </source>
</evidence>
<sequence length="509" mass="58307">MRMLGRRRGGISAARKMAKKNVPAALQTEVSNDEEWAKILERKGLVVVDVFSDWSGPCTGMVSILKKIKMEIGGDTLTYAIAKCDEISDLARFRGKSEPTWMFIYEGRMVNLMFGAHCPELQKMITKELQRIADGGEPEFSLPVSERSPEEEKRLQILEETRLAKEAAKKAKKEAEAKAKYEAEMSHLINSLCLETCLIIYPWVFKDEEGHRRDKKSSPPYMELIEDLLPDNYIVEEQFRKRLDDDILMTLCDESDYVLTEDAKQLLLDGKCMCMRLKINDKKKEMDVEKYLLSLLFGEPILPELGQTFAEGCYAERHHPAFIPSGKENVIFPVIWAPPNPRNKAIMFKTIFRKYIDTTYPYEDKGDKYPIIVFKYDSTKKNDLKIILEMYNSELVNFGVFERDKPPDAKQIASSIEEFEEYSSEKTGYETFVCVVKKISSEVFLTFAGIGPYHVSDCPEKAIEESLLYFPIVGIVDDVQSDDDEKLEELEVEGVVNENGEAVNNLEVR</sequence>
<dbReference type="RefSeq" id="XP_015595215.1">
    <property type="nucleotide sequence ID" value="XM_015739729.2"/>
</dbReference>
<dbReference type="Gene3D" id="3.40.30.10">
    <property type="entry name" value="Glutaredoxin"/>
    <property type="match status" value="1"/>
</dbReference>
<gene>
    <name evidence="4" type="primary">LOC107267714</name>
</gene>
<feature type="domain" description="DUF4746" evidence="2">
    <location>
        <begin position="328"/>
        <end position="471"/>
    </location>
</feature>
<dbReference type="InterPro" id="IPR013766">
    <property type="entry name" value="Thioredoxin_domain"/>
</dbReference>
<feature type="domain" description="Thioredoxin" evidence="1">
    <location>
        <begin position="29"/>
        <end position="125"/>
    </location>
</feature>
<dbReference type="InterPro" id="IPR036249">
    <property type="entry name" value="Thioredoxin-like_sf"/>
</dbReference>
<proteinExistence type="predicted"/>
<organism evidence="3 4">
    <name type="scientific">Cephus cinctus</name>
    <name type="common">Wheat stem sawfly</name>
    <dbReference type="NCBI Taxonomy" id="211228"/>
    <lineage>
        <taxon>Eukaryota</taxon>
        <taxon>Metazoa</taxon>
        <taxon>Ecdysozoa</taxon>
        <taxon>Arthropoda</taxon>
        <taxon>Hexapoda</taxon>
        <taxon>Insecta</taxon>
        <taxon>Pterygota</taxon>
        <taxon>Neoptera</taxon>
        <taxon>Endopterygota</taxon>
        <taxon>Hymenoptera</taxon>
        <taxon>Cephoidea</taxon>
        <taxon>Cephidae</taxon>
        <taxon>Cephus</taxon>
    </lineage>
</organism>
<dbReference type="Proteomes" id="UP000694920">
    <property type="component" value="Unplaced"/>
</dbReference>
<dbReference type="GeneID" id="107267714"/>
<dbReference type="PANTHER" id="PTHR46135">
    <property type="entry name" value="NME/NM23 FAMILY MEMBER 8"/>
    <property type="match status" value="1"/>
</dbReference>
<dbReference type="CDD" id="cd02948">
    <property type="entry name" value="TRX_NDPK"/>
    <property type="match status" value="1"/>
</dbReference>
<name>A0AAJ7BV95_CEPCN</name>
<dbReference type="PANTHER" id="PTHR46135:SF3">
    <property type="entry name" value="NME_NM23 FAMILY MEMBER 8"/>
    <property type="match status" value="1"/>
</dbReference>
<evidence type="ECO:0000259" key="2">
    <source>
        <dbReference type="Pfam" id="PF15928"/>
    </source>
</evidence>
<protein>
    <submittedName>
        <fullName evidence="4">Uncharacterized protein LOC107267714</fullName>
    </submittedName>
</protein>
<dbReference type="SUPFAM" id="SSF52833">
    <property type="entry name" value="Thioredoxin-like"/>
    <property type="match status" value="1"/>
</dbReference>
<evidence type="ECO:0000313" key="3">
    <source>
        <dbReference type="Proteomes" id="UP000694920"/>
    </source>
</evidence>